<evidence type="ECO:0000313" key="7">
    <source>
        <dbReference type="Proteomes" id="UP001596380"/>
    </source>
</evidence>
<dbReference type="GO" id="GO:0016787">
    <property type="term" value="F:hydrolase activity"/>
    <property type="evidence" value="ECO:0007669"/>
    <property type="project" value="UniProtKB-KW"/>
</dbReference>
<name>A0ABW2CPX5_9ACTN</name>
<evidence type="ECO:0000256" key="2">
    <source>
        <dbReference type="ARBA" id="ARBA00005582"/>
    </source>
</evidence>
<dbReference type="SUPFAM" id="SSF55811">
    <property type="entry name" value="Nudix"/>
    <property type="match status" value="1"/>
</dbReference>
<evidence type="ECO:0000259" key="5">
    <source>
        <dbReference type="PROSITE" id="PS51462"/>
    </source>
</evidence>
<comment type="caution">
    <text evidence="6">The sequence shown here is derived from an EMBL/GenBank/DDBJ whole genome shotgun (WGS) entry which is preliminary data.</text>
</comment>
<reference evidence="7" key="1">
    <citation type="journal article" date="2019" name="Int. J. Syst. Evol. Microbiol.">
        <title>The Global Catalogue of Microorganisms (GCM) 10K type strain sequencing project: providing services to taxonomists for standard genome sequencing and annotation.</title>
        <authorList>
            <consortium name="The Broad Institute Genomics Platform"/>
            <consortium name="The Broad Institute Genome Sequencing Center for Infectious Disease"/>
            <person name="Wu L."/>
            <person name="Ma J."/>
        </authorList>
    </citation>
    <scope>NUCLEOTIDE SEQUENCE [LARGE SCALE GENOMIC DNA]</scope>
    <source>
        <strain evidence="7">JCM 3369</strain>
    </source>
</reference>
<keyword evidence="3 4" id="KW-0378">Hydrolase</keyword>
<dbReference type="EC" id="3.6.-.-" evidence="6"/>
<evidence type="ECO:0000256" key="4">
    <source>
        <dbReference type="RuleBase" id="RU003476"/>
    </source>
</evidence>
<dbReference type="InterPro" id="IPR015797">
    <property type="entry name" value="NUDIX_hydrolase-like_dom_sf"/>
</dbReference>
<evidence type="ECO:0000256" key="3">
    <source>
        <dbReference type="ARBA" id="ARBA00022801"/>
    </source>
</evidence>
<dbReference type="InterPro" id="IPR000086">
    <property type="entry name" value="NUDIX_hydrolase_dom"/>
</dbReference>
<evidence type="ECO:0000256" key="1">
    <source>
        <dbReference type="ARBA" id="ARBA00001946"/>
    </source>
</evidence>
<accession>A0ABW2CPX5</accession>
<dbReference type="Proteomes" id="UP001596380">
    <property type="component" value="Unassembled WGS sequence"/>
</dbReference>
<dbReference type="Gene3D" id="3.90.79.10">
    <property type="entry name" value="Nucleoside Triphosphate Pyrophosphohydrolase"/>
    <property type="match status" value="1"/>
</dbReference>
<dbReference type="InterPro" id="IPR020476">
    <property type="entry name" value="Nudix_hydrolase"/>
</dbReference>
<feature type="domain" description="Nudix hydrolase" evidence="5">
    <location>
        <begin position="28"/>
        <end position="154"/>
    </location>
</feature>
<dbReference type="RefSeq" id="WP_160823095.1">
    <property type="nucleotide sequence ID" value="NZ_JBHSXE010000001.1"/>
</dbReference>
<sequence length="160" mass="17663">MDEVPARDAAGNELTGFFEDAEIADWMSPLPLALVALWHGPSVLLVYGNERRQWELPGGLLDPGESPREAAVRELREETGEEAPGLRYAGCARFRLGAERRVEFGAVFTGRVARPAGRFAPNDEIAACAWWDPRTVRPPAAQPLDIALALRTRHLVPPER</sequence>
<dbReference type="Pfam" id="PF00293">
    <property type="entry name" value="NUDIX"/>
    <property type="match status" value="1"/>
</dbReference>
<gene>
    <name evidence="6" type="ORF">ACFQKB_29105</name>
</gene>
<dbReference type="PANTHER" id="PTHR43046:SF14">
    <property type="entry name" value="MUTT_NUDIX FAMILY PROTEIN"/>
    <property type="match status" value="1"/>
</dbReference>
<keyword evidence="7" id="KW-1185">Reference proteome</keyword>
<dbReference type="PRINTS" id="PR00502">
    <property type="entry name" value="NUDIXFAMILY"/>
</dbReference>
<evidence type="ECO:0000313" key="6">
    <source>
        <dbReference type="EMBL" id="MFC6883848.1"/>
    </source>
</evidence>
<protein>
    <submittedName>
        <fullName evidence="6">NUDIX hydrolase</fullName>
        <ecNumber evidence="6">3.6.-.-</ecNumber>
    </submittedName>
</protein>
<dbReference type="PANTHER" id="PTHR43046">
    <property type="entry name" value="GDP-MANNOSE MANNOSYL HYDROLASE"/>
    <property type="match status" value="1"/>
</dbReference>
<dbReference type="CDD" id="cd02883">
    <property type="entry name" value="NUDIX_Hydrolase"/>
    <property type="match status" value="1"/>
</dbReference>
<dbReference type="InterPro" id="IPR020084">
    <property type="entry name" value="NUDIX_hydrolase_CS"/>
</dbReference>
<comment type="cofactor">
    <cofactor evidence="1">
        <name>Mg(2+)</name>
        <dbReference type="ChEBI" id="CHEBI:18420"/>
    </cofactor>
</comment>
<dbReference type="EMBL" id="JBHSXS010000022">
    <property type="protein sequence ID" value="MFC6883848.1"/>
    <property type="molecule type" value="Genomic_DNA"/>
</dbReference>
<dbReference type="PROSITE" id="PS00893">
    <property type="entry name" value="NUDIX_BOX"/>
    <property type="match status" value="1"/>
</dbReference>
<organism evidence="6 7">
    <name type="scientific">Actinomadura yumaensis</name>
    <dbReference type="NCBI Taxonomy" id="111807"/>
    <lineage>
        <taxon>Bacteria</taxon>
        <taxon>Bacillati</taxon>
        <taxon>Actinomycetota</taxon>
        <taxon>Actinomycetes</taxon>
        <taxon>Streptosporangiales</taxon>
        <taxon>Thermomonosporaceae</taxon>
        <taxon>Actinomadura</taxon>
    </lineage>
</organism>
<proteinExistence type="inferred from homology"/>
<dbReference type="PROSITE" id="PS51462">
    <property type="entry name" value="NUDIX"/>
    <property type="match status" value="1"/>
</dbReference>
<comment type="similarity">
    <text evidence="2 4">Belongs to the Nudix hydrolase family.</text>
</comment>